<keyword evidence="1" id="KW-0732">Signal</keyword>
<feature type="chain" id="PRO_5012185269" evidence="1">
    <location>
        <begin position="19"/>
        <end position="157"/>
    </location>
</feature>
<proteinExistence type="predicted"/>
<protein>
    <submittedName>
        <fullName evidence="2">Putative wrp salivary protein</fullName>
    </submittedName>
</protein>
<dbReference type="SUPFAM" id="SSF50370">
    <property type="entry name" value="Ricin B-like lectins"/>
    <property type="match status" value="1"/>
</dbReference>
<feature type="signal peptide" evidence="1">
    <location>
        <begin position="1"/>
        <end position="18"/>
    </location>
</feature>
<evidence type="ECO:0000256" key="1">
    <source>
        <dbReference type="SAM" id="SignalP"/>
    </source>
</evidence>
<dbReference type="CDD" id="cd23667">
    <property type="entry name" value="beta-trefoil_Ricin_CqDVP-like"/>
    <property type="match status" value="1"/>
</dbReference>
<sequence>MICVILLCLVLVLVPVEPANPPTGCVTLMNLYAEKFLTHSYSTHDKNRRHVSLFGVSEKWNLVKTREGHYTLRHRSLNEELFESELNYKGNYVFTWIPKSSVTSGEWDIWESKPGYFYIQNVKFKHYLSGTPTVGWVGAYPDKNIYGKSEWKIQLCE</sequence>
<name>A0A1Q3FTS6_CULTA</name>
<evidence type="ECO:0000313" key="2">
    <source>
        <dbReference type="EMBL" id="JAV30994.1"/>
    </source>
</evidence>
<reference evidence="2" key="1">
    <citation type="submission" date="2017-01" db="EMBL/GenBank/DDBJ databases">
        <title>A deep insight into the sialotranscriptome of adult male and female Cluex tarsalis mosquitoes.</title>
        <authorList>
            <person name="Ribeiro J.M."/>
            <person name="Moreira F."/>
            <person name="Bernard K.A."/>
            <person name="Calvo E."/>
        </authorList>
    </citation>
    <scope>NUCLEOTIDE SEQUENCE</scope>
    <source>
        <strain evidence="2">Kern County</strain>
        <tissue evidence="2">Salivary glands</tissue>
    </source>
</reference>
<dbReference type="InterPro" id="IPR035992">
    <property type="entry name" value="Ricin_B-like_lectins"/>
</dbReference>
<accession>A0A1Q3FTS6</accession>
<dbReference type="EMBL" id="GFDL01004051">
    <property type="protein sequence ID" value="JAV30994.1"/>
    <property type="molecule type" value="Transcribed_RNA"/>
</dbReference>
<organism evidence="2">
    <name type="scientific">Culex tarsalis</name>
    <name type="common">Encephalitis mosquito</name>
    <dbReference type="NCBI Taxonomy" id="7177"/>
    <lineage>
        <taxon>Eukaryota</taxon>
        <taxon>Metazoa</taxon>
        <taxon>Ecdysozoa</taxon>
        <taxon>Arthropoda</taxon>
        <taxon>Hexapoda</taxon>
        <taxon>Insecta</taxon>
        <taxon>Pterygota</taxon>
        <taxon>Neoptera</taxon>
        <taxon>Endopterygota</taxon>
        <taxon>Diptera</taxon>
        <taxon>Nematocera</taxon>
        <taxon>Culicoidea</taxon>
        <taxon>Culicidae</taxon>
        <taxon>Culicinae</taxon>
        <taxon>Culicini</taxon>
        <taxon>Culex</taxon>
        <taxon>Culex</taxon>
    </lineage>
</organism>
<dbReference type="AlphaFoldDB" id="A0A1Q3FTS6"/>